<feature type="region of interest" description="Disordered" evidence="1">
    <location>
        <begin position="98"/>
        <end position="201"/>
    </location>
</feature>
<accession>A0A0R3WUF2</accession>
<evidence type="ECO:0000256" key="1">
    <source>
        <dbReference type="SAM" id="MobiDB-lite"/>
    </source>
</evidence>
<dbReference type="AlphaFoldDB" id="A0A0R3WUF2"/>
<keyword evidence="3" id="KW-1185">Reference proteome</keyword>
<feature type="region of interest" description="Disordered" evidence="1">
    <location>
        <begin position="1"/>
        <end position="86"/>
    </location>
</feature>
<reference evidence="4" key="1">
    <citation type="submission" date="2017-02" db="UniProtKB">
        <authorList>
            <consortium name="WormBaseParasite"/>
        </authorList>
    </citation>
    <scope>IDENTIFICATION</scope>
</reference>
<protein>
    <submittedName>
        <fullName evidence="4">CAP-ZIP_m domain-containing protein</fullName>
    </submittedName>
</protein>
<evidence type="ECO:0000313" key="3">
    <source>
        <dbReference type="Proteomes" id="UP000274429"/>
    </source>
</evidence>
<name>A0A0R3WUF2_HYDTA</name>
<feature type="compositionally biased region" description="Polar residues" evidence="1">
    <location>
        <begin position="66"/>
        <end position="79"/>
    </location>
</feature>
<sequence length="201" mass="21990">MAKEDPVNLGPLVERPESPHLSVISEASTDDSNHDGWKTVASMGARSRKDEKVGKKGREECEKTSDIISSPPKTTTCSENKSEESELETMAISYAVGGEDKGVQPHVSDFEEDLDKTLSEATPPQIISETSTHYADNLDAKMEEDADITEVLKDSAQPKVQRSTTTNSREEDSNEMDFGPTQSQDVKEGERSTTLTPPECP</sequence>
<proteinExistence type="predicted"/>
<reference evidence="2 3" key="2">
    <citation type="submission" date="2018-11" db="EMBL/GenBank/DDBJ databases">
        <authorList>
            <consortium name="Pathogen Informatics"/>
        </authorList>
    </citation>
    <scope>NUCLEOTIDE SEQUENCE [LARGE SCALE GENOMIC DNA]</scope>
</reference>
<feature type="compositionally biased region" description="Polar residues" evidence="1">
    <location>
        <begin position="119"/>
        <end position="134"/>
    </location>
</feature>
<dbReference type="Proteomes" id="UP000274429">
    <property type="component" value="Unassembled WGS sequence"/>
</dbReference>
<feature type="compositionally biased region" description="Basic and acidic residues" evidence="1">
    <location>
        <begin position="47"/>
        <end position="65"/>
    </location>
</feature>
<evidence type="ECO:0000313" key="2">
    <source>
        <dbReference type="EMBL" id="VDM24800.1"/>
    </source>
</evidence>
<feature type="compositionally biased region" description="Polar residues" evidence="1">
    <location>
        <begin position="192"/>
        <end position="201"/>
    </location>
</feature>
<dbReference type="WBParaSite" id="TTAC_0000439201-mRNA-1">
    <property type="protein sequence ID" value="TTAC_0000439201-mRNA-1"/>
    <property type="gene ID" value="TTAC_0000439201"/>
</dbReference>
<gene>
    <name evidence="2" type="ORF">TTAC_LOCUS4378</name>
</gene>
<organism evidence="4">
    <name type="scientific">Hydatigena taeniaeformis</name>
    <name type="common">Feline tapeworm</name>
    <name type="synonym">Taenia taeniaeformis</name>
    <dbReference type="NCBI Taxonomy" id="6205"/>
    <lineage>
        <taxon>Eukaryota</taxon>
        <taxon>Metazoa</taxon>
        <taxon>Spiralia</taxon>
        <taxon>Lophotrochozoa</taxon>
        <taxon>Platyhelminthes</taxon>
        <taxon>Cestoda</taxon>
        <taxon>Eucestoda</taxon>
        <taxon>Cyclophyllidea</taxon>
        <taxon>Taeniidae</taxon>
        <taxon>Hydatigera</taxon>
    </lineage>
</organism>
<evidence type="ECO:0000313" key="4">
    <source>
        <dbReference type="WBParaSite" id="TTAC_0000439201-mRNA-1"/>
    </source>
</evidence>
<dbReference type="EMBL" id="UYWX01004274">
    <property type="protein sequence ID" value="VDM24800.1"/>
    <property type="molecule type" value="Genomic_DNA"/>
</dbReference>
<feature type="compositionally biased region" description="Polar residues" evidence="1">
    <location>
        <begin position="158"/>
        <end position="167"/>
    </location>
</feature>
<dbReference type="OrthoDB" id="10645391at2759"/>